<keyword evidence="6" id="KW-0540">Nuclease</keyword>
<dbReference type="PANTHER" id="PTHR45586:SF1">
    <property type="entry name" value="LIPOPOLYSACCHARIDE ASSEMBLY PROTEIN B"/>
    <property type="match status" value="1"/>
</dbReference>
<proteinExistence type="predicted"/>
<sequence length="520" mass="59015">MIFFILIAAGIILIVAAGSFLIQSKKDSFEKALALAAMGNYTDARILIRDILDSSPSNVRAHFIMAKIYAMEGDYTNEARHLEKIKKIGSFDKEITEVSVSNRLADIYYQQDLYEESVFHYLDSLSVDPENVEANIRIAFMALGQKEFGIADRFLSRVPDERVKMTSVQIAKGVLAGTLRKGDPKPYFHTAFEMEPSSSVAGFLYALSLARSGEHEEAIKIANSVADILTDEYVHYTIFQFMMVEWIQLQNWNEALKHARLCMEIARSNGWKQELIDSDFHFALIAVKMGRLEEASEHLIEAESERVDDIRIMELANYKFQVETKRLEAGKPSKSGFTPEDEISKLFFELFPLDRYYELSGLKSSKSFYIKGIVDEEGNKIVAEMNRIGISATDHYRTLKGVDFKNLCVKVVMALNYTVSREVPNKEGEGLNLMGLNKTDKETRALFKFRKWKDAKMSDIFLRDTLSQVKDLGLDKAFVIGDADFTEGGKRFLAENQSRISVLCGRDLEDLLKKALKMQG</sequence>
<evidence type="ECO:0000313" key="5">
    <source>
        <dbReference type="EMBL" id="PJZ69648.1"/>
    </source>
</evidence>
<dbReference type="SUPFAM" id="SSF48452">
    <property type="entry name" value="TPR-like"/>
    <property type="match status" value="1"/>
</dbReference>
<dbReference type="Pfam" id="PF04471">
    <property type="entry name" value="Mrr_cat"/>
    <property type="match status" value="1"/>
</dbReference>
<organism evidence="6 8">
    <name type="scientific">Leptospira perolatii</name>
    <dbReference type="NCBI Taxonomy" id="2023191"/>
    <lineage>
        <taxon>Bacteria</taxon>
        <taxon>Pseudomonadati</taxon>
        <taxon>Spirochaetota</taxon>
        <taxon>Spirochaetia</taxon>
        <taxon>Leptospirales</taxon>
        <taxon>Leptospiraceae</taxon>
        <taxon>Leptospira</taxon>
    </lineage>
</organism>
<gene>
    <name evidence="5" type="ORF">CH360_10255</name>
    <name evidence="6" type="ORF">CH373_09110</name>
</gene>
<dbReference type="Pfam" id="PF13432">
    <property type="entry name" value="TPR_16"/>
    <property type="match status" value="1"/>
</dbReference>
<evidence type="ECO:0000259" key="4">
    <source>
        <dbReference type="Pfam" id="PF04471"/>
    </source>
</evidence>
<keyword evidence="7" id="KW-1185">Reference proteome</keyword>
<dbReference type="RefSeq" id="WP_100713931.1">
    <property type="nucleotide sequence ID" value="NZ_NPDY01000008.1"/>
</dbReference>
<dbReference type="GO" id="GO:0004519">
    <property type="term" value="F:endonuclease activity"/>
    <property type="evidence" value="ECO:0007669"/>
    <property type="project" value="UniProtKB-KW"/>
</dbReference>
<evidence type="ECO:0000256" key="2">
    <source>
        <dbReference type="ARBA" id="ARBA00022803"/>
    </source>
</evidence>
<reference evidence="7 8" key="1">
    <citation type="submission" date="2017-07" db="EMBL/GenBank/DDBJ databases">
        <title>Leptospira spp. isolated from tropical soils.</title>
        <authorList>
            <person name="Thibeaux R."/>
            <person name="Iraola G."/>
            <person name="Ferres I."/>
            <person name="Bierque E."/>
            <person name="Girault D."/>
            <person name="Soupe-Gilbert M.-E."/>
            <person name="Picardeau M."/>
            <person name="Goarant C."/>
        </authorList>
    </citation>
    <scope>NUCLEOTIDE SEQUENCE [LARGE SCALE GENOMIC DNA]</scope>
    <source>
        <strain evidence="6 8">FH1-B-B1</strain>
        <strain evidence="5 7">FH1-B-C1</strain>
    </source>
</reference>
<dbReference type="GO" id="GO:0003677">
    <property type="term" value="F:DNA binding"/>
    <property type="evidence" value="ECO:0007669"/>
    <property type="project" value="InterPro"/>
</dbReference>
<dbReference type="Gene3D" id="1.25.40.10">
    <property type="entry name" value="Tetratricopeptide repeat domain"/>
    <property type="match status" value="1"/>
</dbReference>
<evidence type="ECO:0000256" key="1">
    <source>
        <dbReference type="ARBA" id="ARBA00022737"/>
    </source>
</evidence>
<dbReference type="GO" id="GO:0009307">
    <property type="term" value="P:DNA restriction-modification system"/>
    <property type="evidence" value="ECO:0007669"/>
    <property type="project" value="InterPro"/>
</dbReference>
<evidence type="ECO:0000256" key="3">
    <source>
        <dbReference type="PROSITE-ProRule" id="PRU00339"/>
    </source>
</evidence>
<dbReference type="EMBL" id="NPDY01000008">
    <property type="protein sequence ID" value="PJZ69648.1"/>
    <property type="molecule type" value="Genomic_DNA"/>
</dbReference>
<dbReference type="SMART" id="SM00028">
    <property type="entry name" value="TPR"/>
    <property type="match status" value="4"/>
</dbReference>
<dbReference type="InterPro" id="IPR019734">
    <property type="entry name" value="TPR_rpt"/>
</dbReference>
<feature type="domain" description="Restriction endonuclease type IV Mrr" evidence="4">
    <location>
        <begin position="398"/>
        <end position="512"/>
    </location>
</feature>
<dbReference type="InterPro" id="IPR007560">
    <property type="entry name" value="Restrct_endonuc_IV_Mrr"/>
</dbReference>
<keyword evidence="1" id="KW-0677">Repeat</keyword>
<protein>
    <submittedName>
        <fullName evidence="6">Restriction endonuclease</fullName>
    </submittedName>
</protein>
<comment type="caution">
    <text evidence="6">The sequence shown here is derived from an EMBL/GenBank/DDBJ whole genome shotgun (WGS) entry which is preliminary data.</text>
</comment>
<dbReference type="Pfam" id="PF13181">
    <property type="entry name" value="TPR_8"/>
    <property type="match status" value="1"/>
</dbReference>
<keyword evidence="2 3" id="KW-0802">TPR repeat</keyword>
<dbReference type="PROSITE" id="PS50005">
    <property type="entry name" value="TPR"/>
    <property type="match status" value="1"/>
</dbReference>
<dbReference type="EMBL" id="NPDZ01000004">
    <property type="protein sequence ID" value="PJZ73635.1"/>
    <property type="molecule type" value="Genomic_DNA"/>
</dbReference>
<dbReference type="Proteomes" id="UP000231962">
    <property type="component" value="Unassembled WGS sequence"/>
</dbReference>
<feature type="repeat" description="TPR" evidence="3">
    <location>
        <begin position="98"/>
        <end position="131"/>
    </location>
</feature>
<evidence type="ECO:0000313" key="7">
    <source>
        <dbReference type="Proteomes" id="UP000231962"/>
    </source>
</evidence>
<accession>A0A2M9ZNQ9</accession>
<evidence type="ECO:0000313" key="8">
    <source>
        <dbReference type="Proteomes" id="UP000231990"/>
    </source>
</evidence>
<dbReference type="Proteomes" id="UP000231990">
    <property type="component" value="Unassembled WGS sequence"/>
</dbReference>
<dbReference type="AlphaFoldDB" id="A0A2M9ZNQ9"/>
<dbReference type="InterPro" id="IPR051012">
    <property type="entry name" value="CellSynth/LPSAsmb/PSIAsmb"/>
</dbReference>
<dbReference type="OrthoDB" id="334957at2"/>
<keyword evidence="6" id="KW-0255">Endonuclease</keyword>
<dbReference type="PANTHER" id="PTHR45586">
    <property type="entry name" value="TPR REPEAT-CONTAINING PROTEIN PA4667"/>
    <property type="match status" value="1"/>
</dbReference>
<name>A0A2M9ZNQ9_9LEPT</name>
<dbReference type="InterPro" id="IPR011990">
    <property type="entry name" value="TPR-like_helical_dom_sf"/>
</dbReference>
<evidence type="ECO:0000313" key="6">
    <source>
        <dbReference type="EMBL" id="PJZ73635.1"/>
    </source>
</evidence>
<keyword evidence="6" id="KW-0378">Hydrolase</keyword>